<reference evidence="2 3" key="1">
    <citation type="journal article" date="2023" name="Nucleic Acids Res.">
        <title>The hologenome of Daphnia magna reveals possible DNA methylation and microbiome-mediated evolution of the host genome.</title>
        <authorList>
            <person name="Chaturvedi A."/>
            <person name="Li X."/>
            <person name="Dhandapani V."/>
            <person name="Marshall H."/>
            <person name="Kissane S."/>
            <person name="Cuenca-Cambronero M."/>
            <person name="Asole G."/>
            <person name="Calvet F."/>
            <person name="Ruiz-Romero M."/>
            <person name="Marangio P."/>
            <person name="Guigo R."/>
            <person name="Rago D."/>
            <person name="Mirbahai L."/>
            <person name="Eastwood N."/>
            <person name="Colbourne J.K."/>
            <person name="Zhou J."/>
            <person name="Mallon E."/>
            <person name="Orsini L."/>
        </authorList>
    </citation>
    <scope>NUCLEOTIDE SEQUENCE [LARGE SCALE GENOMIC DNA]</scope>
    <source>
        <strain evidence="2">LRV0_1</strain>
    </source>
</reference>
<evidence type="ECO:0000313" key="2">
    <source>
        <dbReference type="EMBL" id="KAK4012896.1"/>
    </source>
</evidence>
<name>A0ABQ9ZJ39_9CRUS</name>
<dbReference type="Pfam" id="PF00106">
    <property type="entry name" value="adh_short"/>
    <property type="match status" value="1"/>
</dbReference>
<dbReference type="InterPro" id="IPR020904">
    <property type="entry name" value="Sc_DH/Rdtase_CS"/>
</dbReference>
<evidence type="ECO:0008006" key="4">
    <source>
        <dbReference type="Google" id="ProtNLM"/>
    </source>
</evidence>
<dbReference type="Gene3D" id="3.40.50.720">
    <property type="entry name" value="NAD(P)-binding Rossmann-like Domain"/>
    <property type="match status" value="1"/>
</dbReference>
<evidence type="ECO:0000313" key="3">
    <source>
        <dbReference type="Proteomes" id="UP001234178"/>
    </source>
</evidence>
<protein>
    <recommendedName>
        <fullName evidence="4">D-beta-hydroxybutyrate dehydrogenase, mitochondrial</fullName>
    </recommendedName>
</protein>
<dbReference type="PANTHER" id="PTHR43313">
    <property type="entry name" value="SHORT-CHAIN DEHYDROGENASE/REDUCTASE FAMILY 9C"/>
    <property type="match status" value="1"/>
</dbReference>
<keyword evidence="3" id="KW-1185">Reference proteome</keyword>
<dbReference type="Proteomes" id="UP001234178">
    <property type="component" value="Unassembled WGS sequence"/>
</dbReference>
<keyword evidence="1" id="KW-0560">Oxidoreductase</keyword>
<organism evidence="2 3">
    <name type="scientific">Daphnia magna</name>
    <dbReference type="NCBI Taxonomy" id="35525"/>
    <lineage>
        <taxon>Eukaryota</taxon>
        <taxon>Metazoa</taxon>
        <taxon>Ecdysozoa</taxon>
        <taxon>Arthropoda</taxon>
        <taxon>Crustacea</taxon>
        <taxon>Branchiopoda</taxon>
        <taxon>Diplostraca</taxon>
        <taxon>Cladocera</taxon>
        <taxon>Anomopoda</taxon>
        <taxon>Daphniidae</taxon>
        <taxon>Daphnia</taxon>
    </lineage>
</organism>
<comment type="caution">
    <text evidence="2">The sequence shown here is derived from an EMBL/GenBank/DDBJ whole genome shotgun (WGS) entry which is preliminary data.</text>
</comment>
<gene>
    <name evidence="2" type="ORF">OUZ56_025146</name>
</gene>
<sequence>MVAAGFSQLVRVYYDSLSIAPKGKGVVITGCDSGFGHQLAEKLHSMDFHVYACCLDEKSRGSLILHSIGKITGRLHVIHMDVNSQKDVDNARHYVENCLPEHGLWAIVNNADRYDVGFLEWLPVETYETLASVNLFGAIRVTKAFLPLVRNSRGRIVNVSSILGRVAAPFLGAYCITKHGINAFSDVLRLEMKSFDVHVITVEPGNYLSSANSDSCKEDLVLMARHMWNRLDGSLQKDYERDSLERQLRIGELLLELSKRNGGFVTNAMTEALYRVHPKNRYLETSMFDKFLTIMIYFLPTSLIDRLRLMFHANLLSVNR</sequence>
<evidence type="ECO:0000256" key="1">
    <source>
        <dbReference type="ARBA" id="ARBA00023002"/>
    </source>
</evidence>
<dbReference type="PROSITE" id="PS00061">
    <property type="entry name" value="ADH_SHORT"/>
    <property type="match status" value="1"/>
</dbReference>
<dbReference type="InterPro" id="IPR002347">
    <property type="entry name" value="SDR_fam"/>
</dbReference>
<dbReference type="EMBL" id="JAOYFB010000004">
    <property type="protein sequence ID" value="KAK4012896.1"/>
    <property type="molecule type" value="Genomic_DNA"/>
</dbReference>
<proteinExistence type="predicted"/>
<dbReference type="InterPro" id="IPR036291">
    <property type="entry name" value="NAD(P)-bd_dom_sf"/>
</dbReference>
<dbReference type="PANTHER" id="PTHR43313:SF36">
    <property type="entry name" value="D-BETA-HYDROXYBUTYRATE DEHYDROGENASE, MITOCHONDRIAL"/>
    <property type="match status" value="1"/>
</dbReference>
<dbReference type="PRINTS" id="PR00081">
    <property type="entry name" value="GDHRDH"/>
</dbReference>
<dbReference type="SUPFAM" id="SSF51735">
    <property type="entry name" value="NAD(P)-binding Rossmann-fold domains"/>
    <property type="match status" value="1"/>
</dbReference>
<accession>A0ABQ9ZJ39</accession>